<proteinExistence type="predicted"/>
<comment type="caution">
    <text evidence="2">The sequence shown here is derived from an EMBL/GenBank/DDBJ whole genome shotgun (WGS) entry which is preliminary data.</text>
</comment>
<dbReference type="Pfam" id="PF07585">
    <property type="entry name" value="BBP7"/>
    <property type="match status" value="1"/>
</dbReference>
<evidence type="ECO:0000313" key="2">
    <source>
        <dbReference type="EMBL" id="MBA2227196.1"/>
    </source>
</evidence>
<dbReference type="Proteomes" id="UP000542342">
    <property type="component" value="Unassembled WGS sequence"/>
</dbReference>
<gene>
    <name evidence="2" type="ORF">H0921_13615</name>
</gene>
<evidence type="ECO:0000313" key="3">
    <source>
        <dbReference type="Proteomes" id="UP000542342"/>
    </source>
</evidence>
<organism evidence="2 3">
    <name type="scientific">Thermogemmata fonticola</name>
    <dbReference type="NCBI Taxonomy" id="2755323"/>
    <lineage>
        <taxon>Bacteria</taxon>
        <taxon>Pseudomonadati</taxon>
        <taxon>Planctomycetota</taxon>
        <taxon>Planctomycetia</taxon>
        <taxon>Gemmatales</taxon>
        <taxon>Gemmataceae</taxon>
        <taxon>Thermogemmata</taxon>
    </lineage>
</organism>
<dbReference type="AlphaFoldDB" id="A0A7V9ACE5"/>
<protein>
    <submittedName>
        <fullName evidence="2">BBP7 family outer membrane beta-barrel protein</fullName>
    </submittedName>
</protein>
<reference evidence="2 3" key="1">
    <citation type="submission" date="2020-07" db="EMBL/GenBank/DDBJ databases">
        <title>Thermogemmata thermophila gen. nov., sp. nov., a novel moderate thermophilic planctomycete from a Kamchatka hot spring.</title>
        <authorList>
            <person name="Elcheninov A.G."/>
            <person name="Podosokorskaya O.A."/>
            <person name="Kovaleva O.L."/>
            <person name="Novikov A."/>
            <person name="Bonch-Osmolovskaya E.A."/>
            <person name="Toshchakov S.V."/>
            <person name="Kublanov I.V."/>
        </authorList>
    </citation>
    <scope>NUCLEOTIDE SEQUENCE [LARGE SCALE GENOMIC DNA]</scope>
    <source>
        <strain evidence="2 3">2918</strain>
    </source>
</reference>
<sequence length="547" mass="58978">MLWLKRWGIWGQAVAGLLGLGTSAAWGQMPEREGIRLYAAPAPRDTWPSSAEGIPATGSSLWRRPEMAANPGLWPYSTSDSQLGYRSRERTPRLARLSSLPVGPLDRPKPVAAMPSGFSTFGPEEATPARPAPPEALSSLPPPVSPVPFSAVPSPVPFPRGIRLQSAAPELGPEPEAAFPALAPSPDPGGVLWTNLEILMWAGSGQHLPPMMTTGDPITPQNLAGKLFTPDTRILFPLDRVNNEFRPGFRLSGGTWLDLNRIVGLEGDFFFLRNSKKGLTAASDANGNQILARPFINAVTGMDDAILVAYPGVQRGAIDVQVESFVIGGGTNALFNLWNDLGGKLDLLAGYRYFGLFDEVSIKEDTTALSAAAAPLNPGDHLQALDRFRTFNHFHGGVLGIAGERRLGVWFLAGRASVALGGVRQVVEISGRTVLTPLGGLPTATAIGRFALPSNIGRYQQTTFAVLPEVNVRGGVQLTESARLYVAYNWMYLSNVVRAGEQIDPRINPIFRPPVTLLPGEQPPIYSGFRTSDYWLQGLSFGMEVRF</sequence>
<accession>A0A7V9ACE5</accession>
<dbReference type="EMBL" id="JACEFB010000011">
    <property type="protein sequence ID" value="MBA2227196.1"/>
    <property type="molecule type" value="Genomic_DNA"/>
</dbReference>
<keyword evidence="3" id="KW-1185">Reference proteome</keyword>
<name>A0A7V9ACE5_9BACT</name>
<dbReference type="InterPro" id="IPR011446">
    <property type="entry name" value="BBP7"/>
</dbReference>
<evidence type="ECO:0000256" key="1">
    <source>
        <dbReference type="SAM" id="MobiDB-lite"/>
    </source>
</evidence>
<dbReference type="RefSeq" id="WP_194539039.1">
    <property type="nucleotide sequence ID" value="NZ_JACEFB010000011.1"/>
</dbReference>
<feature type="region of interest" description="Disordered" evidence="1">
    <location>
        <begin position="96"/>
        <end position="138"/>
    </location>
</feature>